<dbReference type="PANTHER" id="PTHR42832">
    <property type="entry name" value="AMINO ACID AMINOTRANSFERASE"/>
    <property type="match status" value="1"/>
</dbReference>
<reference evidence="5 6" key="1">
    <citation type="submission" date="2016-10" db="EMBL/GenBank/DDBJ databases">
        <authorList>
            <person name="de Groot N.N."/>
        </authorList>
    </citation>
    <scope>NUCLEOTIDE SEQUENCE [LARGE SCALE GENOMIC DNA]</scope>
    <source>
        <strain evidence="5 6">CGMCC 1.11030</strain>
    </source>
</reference>
<dbReference type="InterPro" id="IPR015422">
    <property type="entry name" value="PyrdxlP-dep_Trfase_small"/>
</dbReference>
<evidence type="ECO:0000256" key="2">
    <source>
        <dbReference type="ARBA" id="ARBA00022576"/>
    </source>
</evidence>
<dbReference type="RefSeq" id="WP_092863577.1">
    <property type="nucleotide sequence ID" value="NZ_FOQH01000010.1"/>
</dbReference>
<organism evidence="5 6">
    <name type="scientific">Albimonas pacifica</name>
    <dbReference type="NCBI Taxonomy" id="1114924"/>
    <lineage>
        <taxon>Bacteria</taxon>
        <taxon>Pseudomonadati</taxon>
        <taxon>Pseudomonadota</taxon>
        <taxon>Alphaproteobacteria</taxon>
        <taxon>Rhodobacterales</taxon>
        <taxon>Paracoccaceae</taxon>
        <taxon>Albimonas</taxon>
    </lineage>
</organism>
<sequence>MQQPERFSDLPEYAFPRLRALLEGTPAGGPLLPMSLGEPRHPLPPFLGEELARHHDLYGRYPPNEGYPELREAIAGWLQSRFGIAGDRADPERHVFPLNGTREGLFAACLALVPERKNGQRPAVLIPNPFYQCYAVAALAAGAEPIYVPATPESGFLPDFESLPEDLLARTAAVYLCSPANPQGVVAGMERWKGLIALAEQHDFFVFADECYSEIWRDAPPPSALQASQEMGADPERVLAFHSLSKRSNLPGLRSGFCAGGPKAIAAMRKLRAYTGAPLPGPIQMASAAVWRDEAHVDASRALYHEKFAMADRILGNMEGYRPPEAGFFLWLDVSAKWGDGEAATLHLWKETGVRVLPGAYLSRPSPDWLGGGDPGEAYVRIALVESVEDVERGLTLIREALG</sequence>
<dbReference type="STRING" id="1114924.SAMN05216258_110215"/>
<accession>A0A1I3LX52</accession>
<dbReference type="PANTHER" id="PTHR42832:SF3">
    <property type="entry name" value="L-GLUTAMINE--4-(METHYLSULFANYL)-2-OXOBUTANOATE AMINOTRANSFERASE"/>
    <property type="match status" value="1"/>
</dbReference>
<dbReference type="Proteomes" id="UP000199377">
    <property type="component" value="Unassembled WGS sequence"/>
</dbReference>
<evidence type="ECO:0000256" key="1">
    <source>
        <dbReference type="ARBA" id="ARBA00001933"/>
    </source>
</evidence>
<dbReference type="Gene3D" id="3.90.1150.10">
    <property type="entry name" value="Aspartate Aminotransferase, domain 1"/>
    <property type="match status" value="1"/>
</dbReference>
<dbReference type="Pfam" id="PF00155">
    <property type="entry name" value="Aminotran_1_2"/>
    <property type="match status" value="1"/>
</dbReference>
<evidence type="ECO:0000256" key="3">
    <source>
        <dbReference type="ARBA" id="ARBA00022679"/>
    </source>
</evidence>
<evidence type="ECO:0000313" key="5">
    <source>
        <dbReference type="EMBL" id="SFI89319.1"/>
    </source>
</evidence>
<keyword evidence="2 5" id="KW-0032">Aminotransferase</keyword>
<dbReference type="GO" id="GO:0030170">
    <property type="term" value="F:pyridoxal phosphate binding"/>
    <property type="evidence" value="ECO:0007669"/>
    <property type="project" value="InterPro"/>
</dbReference>
<comment type="cofactor">
    <cofactor evidence="1">
        <name>pyridoxal 5'-phosphate</name>
        <dbReference type="ChEBI" id="CHEBI:597326"/>
    </cofactor>
</comment>
<feature type="domain" description="Aminotransferase class I/classII large" evidence="4">
    <location>
        <begin position="34"/>
        <end position="367"/>
    </location>
</feature>
<evidence type="ECO:0000313" key="6">
    <source>
        <dbReference type="Proteomes" id="UP000199377"/>
    </source>
</evidence>
<protein>
    <submittedName>
        <fullName evidence="5">Aspartate/methionine/tyrosine aminotransferase</fullName>
    </submittedName>
</protein>
<dbReference type="InterPro" id="IPR015421">
    <property type="entry name" value="PyrdxlP-dep_Trfase_major"/>
</dbReference>
<evidence type="ECO:0000259" key="4">
    <source>
        <dbReference type="Pfam" id="PF00155"/>
    </source>
</evidence>
<dbReference type="InterPro" id="IPR050881">
    <property type="entry name" value="LL-DAP_aminotransferase"/>
</dbReference>
<dbReference type="CDD" id="cd00609">
    <property type="entry name" value="AAT_like"/>
    <property type="match status" value="1"/>
</dbReference>
<dbReference type="Gene3D" id="3.40.640.10">
    <property type="entry name" value="Type I PLP-dependent aspartate aminotransferase-like (Major domain)"/>
    <property type="match status" value="1"/>
</dbReference>
<dbReference type="SUPFAM" id="SSF53383">
    <property type="entry name" value="PLP-dependent transferases"/>
    <property type="match status" value="1"/>
</dbReference>
<dbReference type="EMBL" id="FOQH01000010">
    <property type="protein sequence ID" value="SFI89319.1"/>
    <property type="molecule type" value="Genomic_DNA"/>
</dbReference>
<name>A0A1I3LX52_9RHOB</name>
<dbReference type="InterPro" id="IPR004839">
    <property type="entry name" value="Aminotransferase_I/II_large"/>
</dbReference>
<proteinExistence type="predicted"/>
<dbReference type="OrthoDB" id="9813612at2"/>
<keyword evidence="6" id="KW-1185">Reference proteome</keyword>
<dbReference type="AlphaFoldDB" id="A0A1I3LX52"/>
<keyword evidence="3 5" id="KW-0808">Transferase</keyword>
<gene>
    <name evidence="5" type="ORF">SAMN05216258_110215</name>
</gene>
<dbReference type="InterPro" id="IPR015424">
    <property type="entry name" value="PyrdxlP-dep_Trfase"/>
</dbReference>
<dbReference type="GO" id="GO:0008483">
    <property type="term" value="F:transaminase activity"/>
    <property type="evidence" value="ECO:0007669"/>
    <property type="project" value="UniProtKB-KW"/>
</dbReference>